<evidence type="ECO:0000256" key="1">
    <source>
        <dbReference type="SAM" id="MobiDB-lite"/>
    </source>
</evidence>
<dbReference type="HOGENOM" id="CLU_207701_0_0_4"/>
<reference evidence="3" key="1">
    <citation type="submission" date="2007-02" db="EMBL/GenBank/DDBJ databases">
        <authorList>
            <person name="DeShazer D."/>
            <person name="Woods D.E."/>
            <person name="Nierman W.C."/>
        </authorList>
    </citation>
    <scope>NUCLEOTIDE SEQUENCE [LARGE SCALE GENOMIC DNA]</scope>
    <source>
        <strain evidence="3">1106a</strain>
    </source>
</reference>
<feature type="region of interest" description="Disordered" evidence="1">
    <location>
        <begin position="34"/>
        <end position="63"/>
    </location>
</feature>
<dbReference type="KEGG" id="bpl:BURPS1106A_A1986"/>
<feature type="compositionally biased region" description="Basic and acidic residues" evidence="1">
    <location>
        <begin position="46"/>
        <end position="63"/>
    </location>
</feature>
<evidence type="ECO:0000313" key="2">
    <source>
        <dbReference type="EMBL" id="ABN93482.1"/>
    </source>
</evidence>
<dbReference type="Proteomes" id="UP000006738">
    <property type="component" value="Chromosome II"/>
</dbReference>
<name>A3P6R0_BURP0</name>
<dbReference type="AlphaFoldDB" id="A3P6R0"/>
<evidence type="ECO:0000313" key="3">
    <source>
        <dbReference type="Proteomes" id="UP000006738"/>
    </source>
</evidence>
<accession>A3P6R0</accession>
<dbReference type="EMBL" id="CP000573">
    <property type="protein sequence ID" value="ABN93482.1"/>
    <property type="molecule type" value="Genomic_DNA"/>
</dbReference>
<gene>
    <name evidence="2" type="ordered locus">BURPS1106A_A1986</name>
</gene>
<protein>
    <submittedName>
        <fullName evidence="2">Uncharacterized protein</fullName>
    </submittedName>
</protein>
<organism evidence="2 3">
    <name type="scientific">Burkholderia pseudomallei (strain 1106a)</name>
    <dbReference type="NCBI Taxonomy" id="357348"/>
    <lineage>
        <taxon>Bacteria</taxon>
        <taxon>Pseudomonadati</taxon>
        <taxon>Pseudomonadota</taxon>
        <taxon>Betaproteobacteria</taxon>
        <taxon>Burkholderiales</taxon>
        <taxon>Burkholderiaceae</taxon>
        <taxon>Burkholderia</taxon>
        <taxon>pseudomallei group</taxon>
    </lineage>
</organism>
<sequence length="63" mass="7228">MPLRIDARAIGESQLVSFWNELVSLYQLPGEFRAPRIHSGPVSVRADARRARGRNDENPRKNR</sequence>
<proteinExistence type="predicted"/>